<gene>
    <name evidence="14" type="primary">LOC115988392</name>
</gene>
<dbReference type="InterPro" id="IPR000782">
    <property type="entry name" value="FAS1_domain"/>
</dbReference>
<dbReference type="Gene3D" id="2.30.180.10">
    <property type="entry name" value="FAS1 domain"/>
    <property type="match status" value="1"/>
</dbReference>
<evidence type="ECO:0000256" key="12">
    <source>
        <dbReference type="SAM" id="SignalP"/>
    </source>
</evidence>
<evidence type="ECO:0000259" key="13">
    <source>
        <dbReference type="PROSITE" id="PS50213"/>
    </source>
</evidence>
<dbReference type="GeneID" id="115988392"/>
<evidence type="ECO:0000313" key="14">
    <source>
        <dbReference type="EnsemblPlants" id="QL05p081451:mrna:CDS:1"/>
    </source>
</evidence>
<protein>
    <recommendedName>
        <fullName evidence="13">FAS1 domain-containing protein</fullName>
    </recommendedName>
</protein>
<dbReference type="FunFam" id="2.30.180.10:FF:000015">
    <property type="entry name" value="Fasciclin-like arabinogalactan protein 3"/>
    <property type="match status" value="1"/>
</dbReference>
<comment type="subcellular location">
    <subcellularLocation>
        <location evidence="1">Cell membrane</location>
        <topology evidence="1">Lipid-anchor</topology>
        <topology evidence="1">GPI-anchor</topology>
    </subcellularLocation>
</comment>
<feature type="domain" description="FAS1" evidence="13">
    <location>
        <begin position="18"/>
        <end position="163"/>
    </location>
</feature>
<dbReference type="RefSeq" id="XP_030967797.1">
    <property type="nucleotide sequence ID" value="XM_031111937.1"/>
</dbReference>
<feature type="signal peptide" evidence="12">
    <location>
        <begin position="1"/>
        <end position="18"/>
    </location>
</feature>
<keyword evidence="6" id="KW-0654">Proteoglycan</keyword>
<keyword evidence="15" id="KW-1185">Reference proteome</keyword>
<organism evidence="14 15">
    <name type="scientific">Quercus lobata</name>
    <name type="common">Valley oak</name>
    <dbReference type="NCBI Taxonomy" id="97700"/>
    <lineage>
        <taxon>Eukaryota</taxon>
        <taxon>Viridiplantae</taxon>
        <taxon>Streptophyta</taxon>
        <taxon>Embryophyta</taxon>
        <taxon>Tracheophyta</taxon>
        <taxon>Spermatophyta</taxon>
        <taxon>Magnoliopsida</taxon>
        <taxon>eudicotyledons</taxon>
        <taxon>Gunneridae</taxon>
        <taxon>Pentapetalae</taxon>
        <taxon>rosids</taxon>
        <taxon>fabids</taxon>
        <taxon>Fagales</taxon>
        <taxon>Fagaceae</taxon>
        <taxon>Quercus</taxon>
    </lineage>
</organism>
<evidence type="ECO:0000256" key="7">
    <source>
        <dbReference type="ARBA" id="ARBA00023136"/>
    </source>
</evidence>
<dbReference type="PROSITE" id="PS50213">
    <property type="entry name" value="FAS1"/>
    <property type="match status" value="1"/>
</dbReference>
<evidence type="ECO:0000256" key="9">
    <source>
        <dbReference type="ARBA" id="ARBA00023288"/>
    </source>
</evidence>
<dbReference type="InParanoid" id="A0A7N2R5Q6"/>
<dbReference type="OMA" id="CNDAMAS"/>
<evidence type="ECO:0000256" key="11">
    <source>
        <dbReference type="SAM" id="MobiDB-lite"/>
    </source>
</evidence>
<evidence type="ECO:0000256" key="5">
    <source>
        <dbReference type="ARBA" id="ARBA00022729"/>
    </source>
</evidence>
<dbReference type="Pfam" id="PF02469">
    <property type="entry name" value="Fasciclin"/>
    <property type="match status" value="1"/>
</dbReference>
<keyword evidence="9" id="KW-0449">Lipoprotein</keyword>
<keyword evidence="5 12" id="KW-0732">Signal</keyword>
<feature type="region of interest" description="Disordered" evidence="11">
    <location>
        <begin position="170"/>
        <end position="291"/>
    </location>
</feature>
<name>A0A7N2R5Q6_QUELO</name>
<dbReference type="PANTHER" id="PTHR32382:SF78">
    <property type="entry name" value="MUCIN-1-LIKE"/>
    <property type="match status" value="1"/>
</dbReference>
<dbReference type="InterPro" id="IPR033254">
    <property type="entry name" value="Plant_FLA"/>
</dbReference>
<dbReference type="EMBL" id="LRBV02000005">
    <property type="status" value="NOT_ANNOTATED_CDS"/>
    <property type="molecule type" value="Genomic_DNA"/>
</dbReference>
<keyword evidence="8" id="KW-0325">Glycoprotein</keyword>
<dbReference type="Proteomes" id="UP000594261">
    <property type="component" value="Chromosome 5"/>
</dbReference>
<feature type="compositionally biased region" description="Pro residues" evidence="11">
    <location>
        <begin position="171"/>
        <end position="193"/>
    </location>
</feature>
<dbReference type="OrthoDB" id="1736963at2759"/>
<dbReference type="KEGG" id="qlo:115988392"/>
<evidence type="ECO:0000256" key="8">
    <source>
        <dbReference type="ARBA" id="ARBA00023180"/>
    </source>
</evidence>
<dbReference type="InterPro" id="IPR036378">
    <property type="entry name" value="FAS1_dom_sf"/>
</dbReference>
<dbReference type="AlphaFoldDB" id="A0A7N2R5Q6"/>
<accession>A0A7N2R5Q6</accession>
<evidence type="ECO:0000256" key="6">
    <source>
        <dbReference type="ARBA" id="ARBA00022974"/>
    </source>
</evidence>
<dbReference type="GO" id="GO:0098552">
    <property type="term" value="C:side of membrane"/>
    <property type="evidence" value="ECO:0007669"/>
    <property type="project" value="UniProtKB-KW"/>
</dbReference>
<reference evidence="14" key="2">
    <citation type="submission" date="2021-01" db="UniProtKB">
        <authorList>
            <consortium name="EnsemblPlants"/>
        </authorList>
    </citation>
    <scope>IDENTIFICATION</scope>
</reference>
<keyword evidence="4" id="KW-0336">GPI-anchor</keyword>
<dbReference type="SUPFAM" id="SSF82153">
    <property type="entry name" value="FAS1 domain"/>
    <property type="match status" value="1"/>
</dbReference>
<dbReference type="EnsemblPlants" id="QL05p081451:mrna">
    <property type="protein sequence ID" value="QL05p081451:mrna:CDS:1"/>
    <property type="gene ID" value="QL05p081451"/>
</dbReference>
<keyword evidence="7" id="KW-0472">Membrane</keyword>
<reference evidence="14 15" key="1">
    <citation type="journal article" date="2016" name="G3 (Bethesda)">
        <title>First Draft Assembly and Annotation of the Genome of a California Endemic Oak Quercus lobata Nee (Fagaceae).</title>
        <authorList>
            <person name="Sork V.L."/>
            <person name="Fitz-Gibbon S.T."/>
            <person name="Puiu D."/>
            <person name="Crepeau M."/>
            <person name="Gugger P.F."/>
            <person name="Sherman R."/>
            <person name="Stevens K."/>
            <person name="Langley C.H."/>
            <person name="Pellegrini M."/>
            <person name="Salzberg S.L."/>
        </authorList>
    </citation>
    <scope>NUCLEOTIDE SEQUENCE [LARGE SCALE GENOMIC DNA]</scope>
    <source>
        <strain evidence="14 15">cv. SW786</strain>
    </source>
</reference>
<evidence type="ECO:0000256" key="3">
    <source>
        <dbReference type="ARBA" id="ARBA00022475"/>
    </source>
</evidence>
<evidence type="ECO:0000256" key="10">
    <source>
        <dbReference type="ARBA" id="ARBA00024686"/>
    </source>
</evidence>
<evidence type="ECO:0000313" key="15">
    <source>
        <dbReference type="Proteomes" id="UP000594261"/>
    </source>
</evidence>
<comment type="similarity">
    <text evidence="2">Belongs to the fasciclin-like AGP family.</text>
</comment>
<proteinExistence type="inferred from homology"/>
<dbReference type="GO" id="GO:0005886">
    <property type="term" value="C:plasma membrane"/>
    <property type="evidence" value="ECO:0007669"/>
    <property type="project" value="UniProtKB-SubCell"/>
</dbReference>
<dbReference type="PANTHER" id="PTHR32382">
    <property type="entry name" value="FASCICLIN-LIKE ARABINOGALACTAN PROTEIN"/>
    <property type="match status" value="1"/>
</dbReference>
<feature type="compositionally biased region" description="Low complexity" evidence="11">
    <location>
        <begin position="194"/>
        <end position="260"/>
    </location>
</feature>
<evidence type="ECO:0000256" key="1">
    <source>
        <dbReference type="ARBA" id="ARBA00004609"/>
    </source>
</evidence>
<evidence type="ECO:0000256" key="4">
    <source>
        <dbReference type="ARBA" id="ARBA00022622"/>
    </source>
</evidence>
<feature type="compositionally biased region" description="Low complexity" evidence="11">
    <location>
        <begin position="267"/>
        <end position="277"/>
    </location>
</feature>
<evidence type="ECO:0000256" key="2">
    <source>
        <dbReference type="ARBA" id="ARBA00007843"/>
    </source>
</evidence>
<dbReference type="Gramene" id="QL05p081451:mrna">
    <property type="protein sequence ID" value="QL05p081451:mrna:CDS:1"/>
    <property type="gene ID" value="QL05p081451"/>
</dbReference>
<keyword evidence="3" id="KW-1003">Cell membrane</keyword>
<sequence>MCVIRLLAFFLLFSSSKAFNITKILSLQPDFSTFNNYLTQALLASEINNRQTITVLVVENSAMSALSGKSNDIIKKVLSLHVVLDYYDVQKLQHLPNKTSMLTTLFQSSGQAKGLLGFLNVTAANTGGVSIASAAGSGVGASLVKAVVSQPYNISVVQISTVIMPSAIIGPTPPSSSPSPTPRVSPAQPPSSKPPAAASPTTGTAPAPSNGTTGTAPTPSTTGTAPAPSNATTAPSPSNAMTPSANASADSNAPAANSPVGTPPPGAANGPTADGPPSDTADAPNGNTATKSGRISFAVVVMTISFPTLLVGSLM</sequence>
<comment type="function">
    <text evidence="10">May be a cell surface adhesion protein.</text>
</comment>
<feature type="chain" id="PRO_5029619148" description="FAS1 domain-containing protein" evidence="12">
    <location>
        <begin position="19"/>
        <end position="315"/>
    </location>
</feature>